<dbReference type="Proteomes" id="UP000762676">
    <property type="component" value="Unassembled WGS sequence"/>
</dbReference>
<dbReference type="SUPFAM" id="SSF48403">
    <property type="entry name" value="Ankyrin repeat"/>
    <property type="match status" value="1"/>
</dbReference>
<evidence type="ECO:0000313" key="3">
    <source>
        <dbReference type="Proteomes" id="UP000762676"/>
    </source>
</evidence>
<evidence type="ECO:0000256" key="1">
    <source>
        <dbReference type="SAM" id="MobiDB-lite"/>
    </source>
</evidence>
<evidence type="ECO:0000313" key="2">
    <source>
        <dbReference type="EMBL" id="GFR91967.1"/>
    </source>
</evidence>
<dbReference type="EMBL" id="BMAT01005366">
    <property type="protein sequence ID" value="GFR91967.1"/>
    <property type="molecule type" value="Genomic_DNA"/>
</dbReference>
<reference evidence="2 3" key="1">
    <citation type="journal article" date="2021" name="Elife">
        <title>Chloroplast acquisition without the gene transfer in kleptoplastic sea slugs, Plakobranchus ocellatus.</title>
        <authorList>
            <person name="Maeda T."/>
            <person name="Takahashi S."/>
            <person name="Yoshida T."/>
            <person name="Shimamura S."/>
            <person name="Takaki Y."/>
            <person name="Nagai Y."/>
            <person name="Toyoda A."/>
            <person name="Suzuki Y."/>
            <person name="Arimoto A."/>
            <person name="Ishii H."/>
            <person name="Satoh N."/>
            <person name="Nishiyama T."/>
            <person name="Hasebe M."/>
            <person name="Maruyama T."/>
            <person name="Minagawa J."/>
            <person name="Obokata J."/>
            <person name="Shigenobu S."/>
        </authorList>
    </citation>
    <scope>NUCLEOTIDE SEQUENCE [LARGE SCALE GENOMIC DNA]</scope>
</reference>
<keyword evidence="3" id="KW-1185">Reference proteome</keyword>
<proteinExistence type="predicted"/>
<feature type="region of interest" description="Disordered" evidence="1">
    <location>
        <begin position="389"/>
        <end position="432"/>
    </location>
</feature>
<name>A0AAV4H357_9GAST</name>
<accession>A0AAV4H357</accession>
<dbReference type="Gene3D" id="1.25.40.20">
    <property type="entry name" value="Ankyrin repeat-containing domain"/>
    <property type="match status" value="1"/>
</dbReference>
<comment type="caution">
    <text evidence="2">The sequence shown here is derived from an EMBL/GenBank/DDBJ whole genome shotgun (WGS) entry which is preliminary data.</text>
</comment>
<organism evidence="2 3">
    <name type="scientific">Elysia marginata</name>
    <dbReference type="NCBI Taxonomy" id="1093978"/>
    <lineage>
        <taxon>Eukaryota</taxon>
        <taxon>Metazoa</taxon>
        <taxon>Spiralia</taxon>
        <taxon>Lophotrochozoa</taxon>
        <taxon>Mollusca</taxon>
        <taxon>Gastropoda</taxon>
        <taxon>Heterobranchia</taxon>
        <taxon>Euthyneura</taxon>
        <taxon>Panpulmonata</taxon>
        <taxon>Sacoglossa</taxon>
        <taxon>Placobranchoidea</taxon>
        <taxon>Plakobranchidae</taxon>
        <taxon>Elysia</taxon>
    </lineage>
</organism>
<dbReference type="InterPro" id="IPR002110">
    <property type="entry name" value="Ankyrin_rpt"/>
</dbReference>
<dbReference type="InterPro" id="IPR036770">
    <property type="entry name" value="Ankyrin_rpt-contain_sf"/>
</dbReference>
<dbReference type="SMART" id="SM00248">
    <property type="entry name" value="ANK"/>
    <property type="match status" value="5"/>
</dbReference>
<sequence>MTISQNGPGMHGSIQSVLDDKPQHALTFADAYLLRKAKEADAKHRKDETRALVSNMEEFQHFMNKISNEIQGGAPLKHIKKSLQMIPANFNKLISDWYDDDGLNLLHNAIIYDRPPVVTFLLVETNFFPARHSPPLNPYAHLAAMTGHIECLRVILQHRPSFFFAADKPSHAVRLPEHILRKLRRNEKPGTPRAGRLLEKIKLTKKAAEKKQLQLQDHSETVSDVTDILDRDMGDMDKSFKNQKKQLRLHPLLVRRETRKLSHLVKKEIPSIIGPDMGKDEPPREIRKKSLVLSAPVMMDTRRLSTSRQPDSSKMLQRKTKLKPALDRNHFIRRLNPTNKGHLITVFWDVALLFDQGVVQGAGDPITVQYAPDSHLKPEQSLLSNVKRLASDQKWPGSHPKKTRDPVKKPSSTTNAHIKMSERNKPSSKKIDYGVRSAKRLKEFQLKLPSKEQREKDEQESYMNKTPLSYAAEKGYEDCVQLILEMVVVKRNPTITASDPLTLATKARSPETIVLLIEKIYSREDYQNAVLLSIREMLPDCLTALLSKIRSRRALFEGVNLFHILFSQCVISGNRYELMPEMTQTLVTCKEDVNAHNVPMTFPMYTLINCAFNITVGKQIFFFIECLHILLENKANPHFDEEKQNKYNSRNQISFNRKGFSSAINCVFESAKNSVNFFEKSYWSKTFMKKFLTTIEMHDRTPRRVLNNVLFEYMDAVCELGLDRTIVRCLLRYGANPDHVWQGKYSVNVYFDNLLPYLTRFEVINSYDHFKQELDTLMIICKNMGSQHLGRAMIIFLQDHLLSAPIQALPITRHFAACVDHLVRNPRPLSELAARVIWLFVRRSKVRLQSMPWSQDCINMVLP</sequence>
<protein>
    <submittedName>
        <fullName evidence="2">Uncharacterized protein</fullName>
    </submittedName>
</protein>
<feature type="region of interest" description="Disordered" evidence="1">
    <location>
        <begin position="302"/>
        <end position="321"/>
    </location>
</feature>
<feature type="compositionally biased region" description="Basic and acidic residues" evidence="1">
    <location>
        <begin position="419"/>
        <end position="432"/>
    </location>
</feature>
<feature type="compositionally biased region" description="Polar residues" evidence="1">
    <location>
        <begin position="304"/>
        <end position="315"/>
    </location>
</feature>
<gene>
    <name evidence="2" type="ORF">ElyMa_002606300</name>
</gene>
<dbReference type="AlphaFoldDB" id="A0AAV4H357"/>